<dbReference type="Gene3D" id="2.40.160.50">
    <property type="entry name" value="membrane protein fhac: a member of the omp85/tpsb transporter family"/>
    <property type="match status" value="1"/>
</dbReference>
<evidence type="ECO:0000256" key="2">
    <source>
        <dbReference type="ARBA" id="ARBA00023136"/>
    </source>
</evidence>
<dbReference type="GO" id="GO:0019867">
    <property type="term" value="C:outer membrane"/>
    <property type="evidence" value="ECO:0007669"/>
    <property type="project" value="InterPro"/>
</dbReference>
<evidence type="ECO:0000256" key="1">
    <source>
        <dbReference type="ARBA" id="ARBA00004370"/>
    </source>
</evidence>
<name>A0A7V5PN72_CALAY</name>
<evidence type="ECO:0000259" key="4">
    <source>
        <dbReference type="Pfam" id="PF01103"/>
    </source>
</evidence>
<feature type="chain" id="PRO_5031148307" description="Bacterial surface antigen (D15) domain-containing protein" evidence="3">
    <location>
        <begin position="24"/>
        <end position="531"/>
    </location>
</feature>
<keyword evidence="3" id="KW-0732">Signal</keyword>
<gene>
    <name evidence="5" type="ORF">ENJ89_02270</name>
</gene>
<evidence type="ECO:0000256" key="3">
    <source>
        <dbReference type="SAM" id="SignalP"/>
    </source>
</evidence>
<dbReference type="Proteomes" id="UP000886124">
    <property type="component" value="Unassembled WGS sequence"/>
</dbReference>
<dbReference type="InterPro" id="IPR000184">
    <property type="entry name" value="Bac_surfAg_D15"/>
</dbReference>
<dbReference type="Pfam" id="PF01103">
    <property type="entry name" value="Omp85"/>
    <property type="match status" value="1"/>
</dbReference>
<sequence length="531" mass="62108">MLKQINLLFLIILIAVNFSSIQAQDELIVPIKKIEKKAKEKYFKNSDAKVFRYENDTTIENERELDGNLLVVKGDLKIAGRINGNVLVLMGDVHILPKAYVNGDVVCVNGKIFQDEESTVTGNQIETKVKNLFPYRAWEEEYFASHRSSGEESCRIPYSMVPAKSGRKSVILNYNRVQGLFLGIKIPKKISGKYKYINVHGFLGYGFKEKRWRYQLEIDRWFFNPREYRFELGWKTYDLVDTHDDWLISPWENTLSAMLLHKDFQDYYRRKGYEFFVGQNIGRHLKARFGYRSDRYRSVLKNTDWSLFYGKRKFRENPLIEPGRMRSLYGEVELDTRNDLDVPKKGFLVRISGESSNSKLRSDFSFNQYEIELRHYRRLSRFDRLDLRIKAATSEGTVPLQKLYQLGGISTLRGFGFKEVRGGADQFGGDRMLLANLEYNISPEILDFDFLFFDDLRYIIFFDAGNVWQRTQVSGQDSWSAGFDHLKWKDLKSDFGLGITSWSGRFRLNIARRLDTGKKPLAITVRLIKPF</sequence>
<accession>A0A7V5PN72</accession>
<comment type="subcellular location">
    <subcellularLocation>
        <location evidence="1">Membrane</location>
    </subcellularLocation>
</comment>
<dbReference type="EMBL" id="DROD01000163">
    <property type="protein sequence ID" value="HHJ51996.1"/>
    <property type="molecule type" value="Genomic_DNA"/>
</dbReference>
<protein>
    <recommendedName>
        <fullName evidence="4">Bacterial surface antigen (D15) domain-containing protein</fullName>
    </recommendedName>
</protein>
<organism evidence="5">
    <name type="scientific">Caldithrix abyssi</name>
    <dbReference type="NCBI Taxonomy" id="187145"/>
    <lineage>
        <taxon>Bacteria</taxon>
        <taxon>Pseudomonadati</taxon>
        <taxon>Calditrichota</taxon>
        <taxon>Calditrichia</taxon>
        <taxon>Calditrichales</taxon>
        <taxon>Calditrichaceae</taxon>
        <taxon>Caldithrix</taxon>
    </lineage>
</organism>
<comment type="caution">
    <text evidence="5">The sequence shown here is derived from an EMBL/GenBank/DDBJ whole genome shotgun (WGS) entry which is preliminary data.</text>
</comment>
<proteinExistence type="predicted"/>
<evidence type="ECO:0000313" key="5">
    <source>
        <dbReference type="EMBL" id="HHJ51996.1"/>
    </source>
</evidence>
<dbReference type="AlphaFoldDB" id="A0A7V5PN72"/>
<feature type="signal peptide" evidence="3">
    <location>
        <begin position="1"/>
        <end position="23"/>
    </location>
</feature>
<reference evidence="5" key="1">
    <citation type="journal article" date="2020" name="mSystems">
        <title>Genome- and Community-Level Interaction Insights into Carbon Utilization and Element Cycling Functions of Hydrothermarchaeota in Hydrothermal Sediment.</title>
        <authorList>
            <person name="Zhou Z."/>
            <person name="Liu Y."/>
            <person name="Xu W."/>
            <person name="Pan J."/>
            <person name="Luo Z.H."/>
            <person name="Li M."/>
        </authorList>
    </citation>
    <scope>NUCLEOTIDE SEQUENCE [LARGE SCALE GENOMIC DNA]</scope>
    <source>
        <strain evidence="5">HyVt-527</strain>
    </source>
</reference>
<feature type="domain" description="Bacterial surface antigen (D15)" evidence="4">
    <location>
        <begin position="250"/>
        <end position="514"/>
    </location>
</feature>
<keyword evidence="2" id="KW-0472">Membrane</keyword>